<keyword evidence="1" id="KW-0812">Transmembrane</keyword>
<proteinExistence type="predicted"/>
<dbReference type="RefSeq" id="WP_126379056.1">
    <property type="nucleotide sequence ID" value="NZ_AP017378.1"/>
</dbReference>
<sequence length="490" mass="52972">MPKFKRNTSSAFSLVEMAFIMMIVGMIVAAVMPRILGSVGKDKAKQAKFSLQDVRDEIIGYAAVNGNLPIPDTAGGGFTIVPSALITHSKDAWGQDIRYIIARDSGSGARLDQINVNDATGTQVTTNLDQYTGGPNLENTSDVAFIVYTTGPNMTAESVDGVVDGVGTFTYYPYAADLDNNPATADPNDDQVEYVILSYLQEKAAASADDNVAISPPGSPTATLNFDGNGGYTTNGGAAVTTLGDGTGIGAVLDLTTNTAYAELDNPEYYRRHEFTIMGWFRTDITVPEGTNNGYQPIMNRESPTTAWNDRTFWLVTWANNSGQGHQPGEYVFKASRAVTEYNLDTNAQLRVDTTATLHTDAVWHFFAATMEKDCVDENGLPVAAIDCDTATYGTADYETQADWQHTLTIYVSDEPTDNDLQSNTVTYPTGPDLGPAAPVASIWPTYLGMEVGVTTRTFDGYVDEISFYDTVVPAADIEDYYDATKLSFQ</sequence>
<protein>
    <recommendedName>
        <fullName evidence="4">Prepilin-type N-terminal cleavage/methylation domain-containing protein</fullName>
    </recommendedName>
</protein>
<keyword evidence="3" id="KW-1185">Reference proteome</keyword>
<evidence type="ECO:0000313" key="2">
    <source>
        <dbReference type="EMBL" id="BBD08719.1"/>
    </source>
</evidence>
<dbReference type="Gene3D" id="2.60.120.200">
    <property type="match status" value="1"/>
</dbReference>
<accession>A0A2Z6AZP1</accession>
<dbReference type="InterPro" id="IPR045584">
    <property type="entry name" value="Pilin-like"/>
</dbReference>
<dbReference type="KEGG" id="dfl:DFE_1993"/>
<gene>
    <name evidence="2" type="ORF">DFE_1993</name>
</gene>
<reference evidence="2 3" key="1">
    <citation type="journal article" date="2018" name="Sci. Adv.">
        <title>Multi-heme cytochromes provide a pathway for survival in energy-limited environments.</title>
        <authorList>
            <person name="Deng X."/>
            <person name="Dohmae N."/>
            <person name="Nealson K.H."/>
            <person name="Hashimoto K."/>
            <person name="Okamoto A."/>
        </authorList>
    </citation>
    <scope>NUCLEOTIDE SEQUENCE [LARGE SCALE GENOMIC DNA]</scope>
    <source>
        <strain evidence="2 3">IS5</strain>
    </source>
</reference>
<dbReference type="OrthoDB" id="5388988at2"/>
<dbReference type="SUPFAM" id="SSF49899">
    <property type="entry name" value="Concanavalin A-like lectins/glucanases"/>
    <property type="match status" value="1"/>
</dbReference>
<name>A0A2Z6AZP1_9BACT</name>
<dbReference type="Proteomes" id="UP000269883">
    <property type="component" value="Chromosome"/>
</dbReference>
<keyword evidence="1" id="KW-0472">Membrane</keyword>
<evidence type="ECO:0000313" key="3">
    <source>
        <dbReference type="Proteomes" id="UP000269883"/>
    </source>
</evidence>
<evidence type="ECO:0000256" key="1">
    <source>
        <dbReference type="SAM" id="Phobius"/>
    </source>
</evidence>
<organism evidence="2 3">
    <name type="scientific">Desulfovibrio ferrophilus</name>
    <dbReference type="NCBI Taxonomy" id="241368"/>
    <lineage>
        <taxon>Bacteria</taxon>
        <taxon>Pseudomonadati</taxon>
        <taxon>Thermodesulfobacteriota</taxon>
        <taxon>Desulfovibrionia</taxon>
        <taxon>Desulfovibrionales</taxon>
        <taxon>Desulfovibrionaceae</taxon>
        <taxon>Desulfovibrio</taxon>
    </lineage>
</organism>
<dbReference type="EMBL" id="AP017378">
    <property type="protein sequence ID" value="BBD08719.1"/>
    <property type="molecule type" value="Genomic_DNA"/>
</dbReference>
<dbReference type="InterPro" id="IPR013320">
    <property type="entry name" value="ConA-like_dom_sf"/>
</dbReference>
<keyword evidence="1" id="KW-1133">Transmembrane helix</keyword>
<dbReference type="AlphaFoldDB" id="A0A2Z6AZP1"/>
<evidence type="ECO:0008006" key="4">
    <source>
        <dbReference type="Google" id="ProtNLM"/>
    </source>
</evidence>
<dbReference type="SUPFAM" id="SSF54523">
    <property type="entry name" value="Pili subunits"/>
    <property type="match status" value="1"/>
</dbReference>
<feature type="transmembrane region" description="Helical" evidence="1">
    <location>
        <begin position="12"/>
        <end position="32"/>
    </location>
</feature>